<protein>
    <submittedName>
        <fullName evidence="1">Uncharacterized protein LOC123613033 isoform X1</fullName>
    </submittedName>
</protein>
<accession>A0A9W3FML2</accession>
<name>A0A9W3FML2_CAMBA</name>
<dbReference type="AlphaFoldDB" id="A0A9W3FML2"/>
<proteinExistence type="predicted"/>
<evidence type="ECO:0000313" key="1">
    <source>
        <dbReference type="RefSeq" id="XP_045363083.1"/>
    </source>
</evidence>
<dbReference type="CTD" id="1392"/>
<gene>
    <name evidence="1" type="primary">LOC123613033</name>
</gene>
<dbReference type="RefSeq" id="XP_045363083.1">
    <property type="nucleotide sequence ID" value="XM_045507127.1"/>
</dbReference>
<organism evidence="1">
    <name type="scientific">Camelus bactrianus</name>
    <name type="common">Bactrian camel</name>
    <dbReference type="NCBI Taxonomy" id="9837"/>
    <lineage>
        <taxon>Eukaryota</taxon>
        <taxon>Metazoa</taxon>
        <taxon>Chordata</taxon>
        <taxon>Craniata</taxon>
        <taxon>Vertebrata</taxon>
        <taxon>Euteleostomi</taxon>
        <taxon>Mammalia</taxon>
        <taxon>Eutheria</taxon>
        <taxon>Laurasiatheria</taxon>
        <taxon>Artiodactyla</taxon>
        <taxon>Tylopoda</taxon>
        <taxon>Camelidae</taxon>
        <taxon>Camelus</taxon>
    </lineage>
</organism>
<sequence>MSLIINDEKGGRLLSSSALKTSTCTVPGMLERSNKCVFNNMQVALVSGASEHSIMGNSWAPCLLVQSSAGRFQHSCSCFPSSPGSKWLPHRGQLPQEPLSLFSFSSSSFRCTGEGAGPSPWQTSGEGRPAGEWAWKLQEMWLGSWGTESGRRSVREGLVMAHLRSACSRATNDGFTHARVLERLGEEVNWKGSLMQHIISILVDISYDGLLGR</sequence>
<reference evidence="1" key="1">
    <citation type="submission" date="2025-08" db="UniProtKB">
        <authorList>
            <consortium name="RefSeq"/>
        </authorList>
    </citation>
    <scope>IDENTIFICATION</scope>
    <source>
        <tissue evidence="1">Blood</tissue>
    </source>
</reference>